<dbReference type="EMBL" id="FUFT01000010">
    <property type="protein sequence ID" value="SJL85139.1"/>
    <property type="molecule type" value="Genomic_DNA"/>
</dbReference>
<evidence type="ECO:0000313" key="2">
    <source>
        <dbReference type="EMBL" id="SJL85139.1"/>
    </source>
</evidence>
<evidence type="ECO:0000313" key="3">
    <source>
        <dbReference type="Proteomes" id="UP000189475"/>
    </source>
</evidence>
<gene>
    <name evidence="2" type="ORF">VPAL9027_03163</name>
</gene>
<dbReference type="Proteomes" id="UP000189475">
    <property type="component" value="Unassembled WGS sequence"/>
</dbReference>
<accession>A0A1R4B899</accession>
<dbReference type="Pfam" id="PF10088">
    <property type="entry name" value="DUF2326"/>
    <property type="match status" value="1"/>
</dbReference>
<feature type="domain" description="DUF2326" evidence="1">
    <location>
        <begin position="459"/>
        <end position="592"/>
    </location>
</feature>
<dbReference type="STRING" id="1918946.VPAL9027_03163"/>
<dbReference type="InterPro" id="IPR018760">
    <property type="entry name" value="DUF2326"/>
</dbReference>
<dbReference type="AlphaFoldDB" id="A0A1R4B899"/>
<reference evidence="2 3" key="1">
    <citation type="submission" date="2017-02" db="EMBL/GenBank/DDBJ databases">
        <authorList>
            <person name="Peterson S.W."/>
        </authorList>
    </citation>
    <scope>NUCLEOTIDE SEQUENCE [LARGE SCALE GENOMIC DNA]</scope>
    <source>
        <strain evidence="2 3">CECT 9027</strain>
    </source>
</reference>
<dbReference type="RefSeq" id="WP_077315532.1">
    <property type="nucleotide sequence ID" value="NZ_AP024887.1"/>
</dbReference>
<sequence>MKLTKIYSNKNNIFNPITFNEGFNVVFAEIKLRENQDKDTHNLGKSRLMDLIDYCLLKERKPSFFLFKYFEKFKNFVFFLELKLNNGKYLTVKRSVSSNTKISIKIHKEKEQDFTLSSDKFWDYFDIPIDTAKLILDANFNLKSISPWDYRTAINYALRNQDDFSDIFKLSNFLGRHLHWKPYVGKILGFNADNLKRNYELAYDIEKSKELLTELRLDIGEILGDEEEVLTGLLDIKNKESESLQKQLDTFNFNKVDTENINKLVSEIDEDISELNKVKYYLSANIRKLNNTLKDEKINLKTSLTQKLFEEAGIIFDGQIKKSYDDLIEFKRKITTERKKYVKVKVKELEDELNLVTNKLEELNTSRSKKLSYLNKIGTFDKYKEVTSILLSIKTEINDINRKLTLSKKISETEEKINEDENEQSLTKALIKDNREEVTKDKQGVYSSIKNLFSIFVLSVLDKNGFISTKQNKEGNLEFYAGIMGDTGEQTGESDGHSYKKILCMGYDLSVSFAYSNADFVRFIYHDGGLETLDERKKKAFLNFVRTYSELYGIQYILTVIDSDMPSGVNFSDEEIVLNLHDNGQSGRLFKMPSW</sequence>
<organism evidence="2 3">
    <name type="scientific">Vibrio palustris</name>
    <dbReference type="NCBI Taxonomy" id="1918946"/>
    <lineage>
        <taxon>Bacteria</taxon>
        <taxon>Pseudomonadati</taxon>
        <taxon>Pseudomonadota</taxon>
        <taxon>Gammaproteobacteria</taxon>
        <taxon>Vibrionales</taxon>
        <taxon>Vibrionaceae</taxon>
        <taxon>Vibrio</taxon>
    </lineage>
</organism>
<keyword evidence="3" id="KW-1185">Reference proteome</keyword>
<name>A0A1R4B899_9VIBR</name>
<evidence type="ECO:0000259" key="1">
    <source>
        <dbReference type="Pfam" id="PF10088"/>
    </source>
</evidence>
<protein>
    <recommendedName>
        <fullName evidence="1">DUF2326 domain-containing protein</fullName>
    </recommendedName>
</protein>
<proteinExistence type="predicted"/>
<dbReference type="OrthoDB" id="7888902at2"/>